<dbReference type="Gene3D" id="3.40.630.30">
    <property type="match status" value="1"/>
</dbReference>
<dbReference type="EMBL" id="JBBIAA010000001">
    <property type="protein sequence ID" value="MEJ5943958.1"/>
    <property type="molecule type" value="Genomic_DNA"/>
</dbReference>
<evidence type="ECO:0000313" key="5">
    <source>
        <dbReference type="Proteomes" id="UP001387100"/>
    </source>
</evidence>
<dbReference type="InterPro" id="IPR050832">
    <property type="entry name" value="Bact_Acetyltransf"/>
</dbReference>
<keyword evidence="2" id="KW-0012">Acyltransferase</keyword>
<dbReference type="PANTHER" id="PTHR43877">
    <property type="entry name" value="AMINOALKYLPHOSPHONATE N-ACETYLTRANSFERASE-RELATED-RELATED"/>
    <property type="match status" value="1"/>
</dbReference>
<dbReference type="PROSITE" id="PS51186">
    <property type="entry name" value="GNAT"/>
    <property type="match status" value="1"/>
</dbReference>
<keyword evidence="5" id="KW-1185">Reference proteome</keyword>
<keyword evidence="1" id="KW-0808">Transferase</keyword>
<dbReference type="Proteomes" id="UP001387100">
    <property type="component" value="Unassembled WGS sequence"/>
</dbReference>
<evidence type="ECO:0000256" key="1">
    <source>
        <dbReference type="ARBA" id="ARBA00022679"/>
    </source>
</evidence>
<accession>A0ABU8RG10</accession>
<sequence>MDATGDPALPVDVVVGGHPFLLRRAVAADVPAVVALLADDPLGAGREDTGPGAVPGYLRAFAAVDADPCQELLVAEDDGEVVATLQVAHLAGLSRRGAVRTQLEAVRVARRHRSRGLGTALVRWVVEDARRRGSAVVQLTSHASRQDAHRFYARLGFTASHVGMKVEL</sequence>
<evidence type="ECO:0000256" key="2">
    <source>
        <dbReference type="ARBA" id="ARBA00023315"/>
    </source>
</evidence>
<protein>
    <submittedName>
        <fullName evidence="4">GNAT family N-acetyltransferase</fullName>
    </submittedName>
</protein>
<evidence type="ECO:0000259" key="3">
    <source>
        <dbReference type="PROSITE" id="PS51186"/>
    </source>
</evidence>
<reference evidence="4 5" key="1">
    <citation type="journal article" date="2017" name="Int. J. Syst. Evol. Microbiol.">
        <title>Pseudokineococcus basanitobsidens sp. nov., isolated from volcanic rock.</title>
        <authorList>
            <person name="Lee D.W."/>
            <person name="Park M.Y."/>
            <person name="Kim J.J."/>
            <person name="Kim B.S."/>
        </authorList>
    </citation>
    <scope>NUCLEOTIDE SEQUENCE [LARGE SCALE GENOMIC DNA]</scope>
    <source>
        <strain evidence="4 5">DSM 103726</strain>
    </source>
</reference>
<dbReference type="Pfam" id="PF00583">
    <property type="entry name" value="Acetyltransf_1"/>
    <property type="match status" value="1"/>
</dbReference>
<proteinExistence type="predicted"/>
<feature type="domain" description="N-acetyltransferase" evidence="3">
    <location>
        <begin position="20"/>
        <end position="168"/>
    </location>
</feature>
<evidence type="ECO:0000313" key="4">
    <source>
        <dbReference type="EMBL" id="MEJ5943958.1"/>
    </source>
</evidence>
<organism evidence="4 5">
    <name type="scientific">Pseudokineococcus basanitobsidens</name>
    <dbReference type="NCBI Taxonomy" id="1926649"/>
    <lineage>
        <taxon>Bacteria</taxon>
        <taxon>Bacillati</taxon>
        <taxon>Actinomycetota</taxon>
        <taxon>Actinomycetes</taxon>
        <taxon>Kineosporiales</taxon>
        <taxon>Kineosporiaceae</taxon>
        <taxon>Pseudokineococcus</taxon>
    </lineage>
</organism>
<dbReference type="CDD" id="cd04301">
    <property type="entry name" value="NAT_SF"/>
    <property type="match status" value="1"/>
</dbReference>
<name>A0ABU8RG10_9ACTN</name>
<dbReference type="SUPFAM" id="SSF55729">
    <property type="entry name" value="Acyl-CoA N-acyltransferases (Nat)"/>
    <property type="match status" value="1"/>
</dbReference>
<dbReference type="InterPro" id="IPR000182">
    <property type="entry name" value="GNAT_dom"/>
</dbReference>
<dbReference type="InterPro" id="IPR016181">
    <property type="entry name" value="Acyl_CoA_acyltransferase"/>
</dbReference>
<comment type="caution">
    <text evidence="4">The sequence shown here is derived from an EMBL/GenBank/DDBJ whole genome shotgun (WGS) entry which is preliminary data.</text>
</comment>
<gene>
    <name evidence="4" type="ORF">WDZ17_01435</name>
</gene>
<dbReference type="PANTHER" id="PTHR43877:SF2">
    <property type="entry name" value="AMINOALKYLPHOSPHONATE N-ACETYLTRANSFERASE-RELATED"/>
    <property type="match status" value="1"/>
</dbReference>